<keyword evidence="1" id="KW-0732">Signal</keyword>
<feature type="domain" description="Ecp2 effector protein-like" evidence="2">
    <location>
        <begin position="42"/>
        <end position="137"/>
    </location>
</feature>
<proteinExistence type="predicted"/>
<comment type="caution">
    <text evidence="3">The sequence shown here is derived from an EMBL/GenBank/DDBJ whole genome shotgun (WGS) entry which is preliminary data.</text>
</comment>
<dbReference type="EMBL" id="NKHU02000182">
    <property type="protein sequence ID" value="RHZ49226.1"/>
    <property type="molecule type" value="Genomic_DNA"/>
</dbReference>
<name>A0A397GIF5_ASPTH</name>
<evidence type="ECO:0000259" key="2">
    <source>
        <dbReference type="Pfam" id="PF14856"/>
    </source>
</evidence>
<protein>
    <recommendedName>
        <fullName evidence="2">Ecp2 effector protein-like domain-containing protein</fullName>
    </recommendedName>
</protein>
<evidence type="ECO:0000256" key="1">
    <source>
        <dbReference type="SAM" id="SignalP"/>
    </source>
</evidence>
<accession>A0A397GIF5</accession>
<dbReference type="OrthoDB" id="73875at2759"/>
<sequence>MKLHAATVLATLIAVASAAPAPQTQNKNPAISALEKRFQVNDCGDSTFENQSSSGSPLVSDCQKIASNIASGGTWTVMSGTQHQLVQYGTCAFGVTFHYPVAQSVKIGNQDIIDLINTSISKFQWFDKVGAKGQMPCQTVSEGDEIVEWGIY</sequence>
<evidence type="ECO:0000313" key="3">
    <source>
        <dbReference type="EMBL" id="RHZ49226.1"/>
    </source>
</evidence>
<reference evidence="3" key="1">
    <citation type="submission" date="2018-08" db="EMBL/GenBank/DDBJ databases">
        <title>Draft genome sequence of azole-resistant Aspergillus thermomutatus (Neosartorya pseudofischeri) strain HMR AF 39, isolated from a human nasal aspirate.</title>
        <authorList>
            <person name="Parent-Michaud M."/>
            <person name="Dufresne P.J."/>
            <person name="Fournier E."/>
            <person name="Martineau C."/>
            <person name="Moreira S."/>
            <person name="Perkins V."/>
            <person name="De Repentigny L."/>
            <person name="Dufresne S.F."/>
        </authorList>
    </citation>
    <scope>NUCLEOTIDE SEQUENCE [LARGE SCALE GENOMIC DNA]</scope>
    <source>
        <strain evidence="3">HMR AF 39</strain>
    </source>
</reference>
<dbReference type="Proteomes" id="UP000215305">
    <property type="component" value="Unassembled WGS sequence"/>
</dbReference>
<dbReference type="AlphaFoldDB" id="A0A397GIF5"/>
<dbReference type="Pfam" id="PF14856">
    <property type="entry name" value="Hce2"/>
    <property type="match status" value="1"/>
</dbReference>
<feature type="signal peptide" evidence="1">
    <location>
        <begin position="1"/>
        <end position="18"/>
    </location>
</feature>
<organism evidence="3 4">
    <name type="scientific">Aspergillus thermomutatus</name>
    <name type="common">Neosartorya pseudofischeri</name>
    <dbReference type="NCBI Taxonomy" id="41047"/>
    <lineage>
        <taxon>Eukaryota</taxon>
        <taxon>Fungi</taxon>
        <taxon>Dikarya</taxon>
        <taxon>Ascomycota</taxon>
        <taxon>Pezizomycotina</taxon>
        <taxon>Eurotiomycetes</taxon>
        <taxon>Eurotiomycetidae</taxon>
        <taxon>Eurotiales</taxon>
        <taxon>Aspergillaceae</taxon>
        <taxon>Aspergillus</taxon>
        <taxon>Aspergillus subgen. Fumigati</taxon>
    </lineage>
</organism>
<dbReference type="InterPro" id="IPR029226">
    <property type="entry name" value="Ecp2-like"/>
</dbReference>
<gene>
    <name evidence="3" type="ORF">CDV56_106401</name>
</gene>
<dbReference type="STRING" id="41047.A0A397GIF5"/>
<dbReference type="RefSeq" id="XP_026612281.1">
    <property type="nucleotide sequence ID" value="XM_026760020.1"/>
</dbReference>
<dbReference type="GeneID" id="38128375"/>
<dbReference type="VEuPathDB" id="FungiDB:CDV56_106401"/>
<keyword evidence="4" id="KW-1185">Reference proteome</keyword>
<feature type="chain" id="PRO_5017423344" description="Ecp2 effector protein-like domain-containing protein" evidence="1">
    <location>
        <begin position="19"/>
        <end position="152"/>
    </location>
</feature>
<evidence type="ECO:0000313" key="4">
    <source>
        <dbReference type="Proteomes" id="UP000215305"/>
    </source>
</evidence>